<accession>A0A0R0M6S9</accession>
<organism evidence="1 2">
    <name type="scientific">Pseudoloma neurophilia</name>
    <dbReference type="NCBI Taxonomy" id="146866"/>
    <lineage>
        <taxon>Eukaryota</taxon>
        <taxon>Fungi</taxon>
        <taxon>Fungi incertae sedis</taxon>
        <taxon>Microsporidia</taxon>
        <taxon>Pseudoloma</taxon>
    </lineage>
</organism>
<proteinExistence type="predicted"/>
<dbReference type="EMBL" id="LGUB01000136">
    <property type="protein sequence ID" value="KRH94107.1"/>
    <property type="molecule type" value="Genomic_DNA"/>
</dbReference>
<evidence type="ECO:0000313" key="2">
    <source>
        <dbReference type="Proteomes" id="UP000051530"/>
    </source>
</evidence>
<dbReference type="VEuPathDB" id="MicrosporidiaDB:M153_3810003389"/>
<evidence type="ECO:0000313" key="1">
    <source>
        <dbReference type="EMBL" id="KRH94107.1"/>
    </source>
</evidence>
<comment type="caution">
    <text evidence="1">The sequence shown here is derived from an EMBL/GenBank/DDBJ whole genome shotgun (WGS) entry which is preliminary data.</text>
</comment>
<dbReference type="Proteomes" id="UP000051530">
    <property type="component" value="Unassembled WGS sequence"/>
</dbReference>
<name>A0A0R0M6S9_9MICR</name>
<gene>
    <name evidence="1" type="ORF">M153_3810003389</name>
</gene>
<keyword evidence="2" id="KW-1185">Reference proteome</keyword>
<protein>
    <submittedName>
        <fullName evidence="1">Uncharacterized protein</fullName>
    </submittedName>
</protein>
<sequence length="100" mass="12066">MEEIEPLPFIPETYRSFKTETIELQVPNQTFKVKNHTPKFDNFNQDIFEYEKKFRGIVMQLNWTEETACFMLQTCVNPEIFRKLKHSDSMNVIFLELKKI</sequence>
<dbReference type="AlphaFoldDB" id="A0A0R0M6S9"/>
<reference evidence="1 2" key="1">
    <citation type="submission" date="2015-07" db="EMBL/GenBank/DDBJ databases">
        <title>The genome of Pseudoloma neurophilia, a relevant intracellular parasite of the zebrafish.</title>
        <authorList>
            <person name="Ndikumana S."/>
            <person name="Pelin A."/>
            <person name="Sanders J."/>
            <person name="Corradi N."/>
        </authorList>
    </citation>
    <scope>NUCLEOTIDE SEQUENCE [LARGE SCALE GENOMIC DNA]</scope>
    <source>
        <strain evidence="1 2">MK1</strain>
    </source>
</reference>